<proteinExistence type="inferred from homology"/>
<dbReference type="InterPro" id="IPR000734">
    <property type="entry name" value="TAG_lipase"/>
</dbReference>
<comment type="caution">
    <text evidence="6">The sequence shown here is derived from an EMBL/GenBank/DDBJ whole genome shotgun (WGS) entry which is preliminary data.</text>
</comment>
<dbReference type="PANTHER" id="PTHR11610:SF173">
    <property type="entry name" value="LIPASE DOMAIN-CONTAINING PROTEIN-RELATED"/>
    <property type="match status" value="1"/>
</dbReference>
<protein>
    <submittedName>
        <fullName evidence="6">Insect intestinal lipase 6</fullName>
    </submittedName>
</protein>
<evidence type="ECO:0000313" key="6">
    <source>
        <dbReference type="EMBL" id="OWR54625.1"/>
    </source>
</evidence>
<dbReference type="InParanoid" id="A0A212FLK0"/>
<gene>
    <name evidence="6" type="ORF">KGM_201482</name>
</gene>
<comment type="subcellular location">
    <subcellularLocation>
        <location evidence="1">Secreted</location>
    </subcellularLocation>
</comment>
<dbReference type="eggNOG" id="ENOG502RZTK">
    <property type="taxonomic scope" value="Eukaryota"/>
</dbReference>
<dbReference type="PRINTS" id="PR00821">
    <property type="entry name" value="TAGLIPASE"/>
</dbReference>
<comment type="similarity">
    <text evidence="2 4">Belongs to the AB hydrolase superfamily. Lipase family.</text>
</comment>
<sequence>MYFYNSVCAESTIPVVPGDNSHYVEGVSRYIWMPDGEGNPLLVDLHAPVPVDFLLTRKGKDNKYFLYTRQNRKHYQVLVKGDVKSISNSNYRDDRPTKIITHGWMSNGKTKWIKQLKDAFLDDADVNVIILDWSSAAIGLYTSAVHAVPDVGVHVARLLDFVFDTAGGNWDNVHLVGHSLGAHVMGNAGRAASSRPMRVTDLDEARRNECTGPPFVMGNSELSKRG</sequence>
<dbReference type="SUPFAM" id="SSF53474">
    <property type="entry name" value="alpha/beta-Hydrolases"/>
    <property type="match status" value="1"/>
</dbReference>
<evidence type="ECO:0000256" key="1">
    <source>
        <dbReference type="ARBA" id="ARBA00004613"/>
    </source>
</evidence>
<dbReference type="GO" id="GO:0017171">
    <property type="term" value="F:serine hydrolase activity"/>
    <property type="evidence" value="ECO:0007669"/>
    <property type="project" value="TreeGrafter"/>
</dbReference>
<keyword evidence="7" id="KW-1185">Reference proteome</keyword>
<feature type="domain" description="Lipase" evidence="5">
    <location>
        <begin position="58"/>
        <end position="206"/>
    </location>
</feature>
<evidence type="ECO:0000256" key="4">
    <source>
        <dbReference type="RuleBase" id="RU004262"/>
    </source>
</evidence>
<dbReference type="Pfam" id="PF00151">
    <property type="entry name" value="Lipase"/>
    <property type="match status" value="1"/>
</dbReference>
<keyword evidence="3" id="KW-0964">Secreted</keyword>
<evidence type="ECO:0000313" key="7">
    <source>
        <dbReference type="Proteomes" id="UP000007151"/>
    </source>
</evidence>
<dbReference type="AlphaFoldDB" id="A0A212FLK0"/>
<evidence type="ECO:0000259" key="5">
    <source>
        <dbReference type="Pfam" id="PF00151"/>
    </source>
</evidence>
<dbReference type="Gene3D" id="3.40.50.1820">
    <property type="entry name" value="alpha/beta hydrolase"/>
    <property type="match status" value="1"/>
</dbReference>
<dbReference type="EMBL" id="AGBW02007744">
    <property type="protein sequence ID" value="OWR54625.1"/>
    <property type="molecule type" value="Genomic_DNA"/>
</dbReference>
<name>A0A212FLK0_DANPL</name>
<dbReference type="GO" id="GO:0016042">
    <property type="term" value="P:lipid catabolic process"/>
    <property type="evidence" value="ECO:0007669"/>
    <property type="project" value="TreeGrafter"/>
</dbReference>
<organism evidence="6 7">
    <name type="scientific">Danaus plexippus plexippus</name>
    <dbReference type="NCBI Taxonomy" id="278856"/>
    <lineage>
        <taxon>Eukaryota</taxon>
        <taxon>Metazoa</taxon>
        <taxon>Ecdysozoa</taxon>
        <taxon>Arthropoda</taxon>
        <taxon>Hexapoda</taxon>
        <taxon>Insecta</taxon>
        <taxon>Pterygota</taxon>
        <taxon>Neoptera</taxon>
        <taxon>Endopterygota</taxon>
        <taxon>Lepidoptera</taxon>
        <taxon>Glossata</taxon>
        <taxon>Ditrysia</taxon>
        <taxon>Papilionoidea</taxon>
        <taxon>Nymphalidae</taxon>
        <taxon>Danainae</taxon>
        <taxon>Danaini</taxon>
        <taxon>Danaina</taxon>
        <taxon>Danaus</taxon>
        <taxon>Danaus</taxon>
    </lineage>
</organism>
<dbReference type="GO" id="GO:0016298">
    <property type="term" value="F:lipase activity"/>
    <property type="evidence" value="ECO:0007669"/>
    <property type="project" value="InterPro"/>
</dbReference>
<dbReference type="InterPro" id="IPR013818">
    <property type="entry name" value="Lipase"/>
</dbReference>
<dbReference type="PANTHER" id="PTHR11610">
    <property type="entry name" value="LIPASE"/>
    <property type="match status" value="1"/>
</dbReference>
<dbReference type="GO" id="GO:0005615">
    <property type="term" value="C:extracellular space"/>
    <property type="evidence" value="ECO:0007669"/>
    <property type="project" value="TreeGrafter"/>
</dbReference>
<reference evidence="6 7" key="1">
    <citation type="journal article" date="2011" name="Cell">
        <title>The monarch butterfly genome yields insights into long-distance migration.</title>
        <authorList>
            <person name="Zhan S."/>
            <person name="Merlin C."/>
            <person name="Boore J.L."/>
            <person name="Reppert S.M."/>
        </authorList>
    </citation>
    <scope>NUCLEOTIDE SEQUENCE [LARGE SCALE GENOMIC DNA]</scope>
    <source>
        <strain evidence="6">F-2</strain>
    </source>
</reference>
<dbReference type="Proteomes" id="UP000007151">
    <property type="component" value="Unassembled WGS sequence"/>
</dbReference>
<dbReference type="STRING" id="278856.A0A212FLK0"/>
<evidence type="ECO:0000256" key="3">
    <source>
        <dbReference type="ARBA" id="ARBA00022525"/>
    </source>
</evidence>
<dbReference type="InterPro" id="IPR029058">
    <property type="entry name" value="AB_hydrolase_fold"/>
</dbReference>
<accession>A0A212FLK0</accession>
<dbReference type="KEGG" id="dpl:KGM_201482"/>
<evidence type="ECO:0000256" key="2">
    <source>
        <dbReference type="ARBA" id="ARBA00010701"/>
    </source>
</evidence>